<proteinExistence type="inferred from homology"/>
<dbReference type="InterPro" id="IPR017850">
    <property type="entry name" value="Alkaline_phosphatase_core_sf"/>
</dbReference>
<dbReference type="PANTHER" id="PTHR43751:SF6">
    <property type="entry name" value="N-ACETYLGALACTOSAMINE-6-O-SULFATASE"/>
    <property type="match status" value="1"/>
</dbReference>
<feature type="domain" description="Sulfatase N-terminal" evidence="3">
    <location>
        <begin position="33"/>
        <end position="402"/>
    </location>
</feature>
<comment type="similarity">
    <text evidence="1">Belongs to the sulfatase family.</text>
</comment>
<name>A0ABT7Y8Y0_9BACT</name>
<dbReference type="EMBL" id="JAUEPH010000001">
    <property type="protein sequence ID" value="MDN3202694.1"/>
    <property type="molecule type" value="Genomic_DNA"/>
</dbReference>
<dbReference type="Proteomes" id="UP001171916">
    <property type="component" value="Unassembled WGS sequence"/>
</dbReference>
<dbReference type="InterPro" id="IPR024607">
    <property type="entry name" value="Sulfatase_CS"/>
</dbReference>
<sequence>MAQYKNLSALFFLLGFLLKPYDSSAQWGKDNIPNVVLIYTDDLGYGDLSFAGGKIPTPNIDKLFGEGINFTHAYSSAATCTPSRYSLLTGEYAWRSKGRGVARGNASALIDSGRQTLASVFKEAGFKTAVIGKWHLGLGGADGPDWNGVISPGPLDIGFDEAFLIPATGDRVPTVFVKNDRVLNLDPSDPITVSYGEKVGDWPTGKENPELLTTMYSHGHDQTIVNGVSRIGYMTGGKSALWRDEDISDRLVEESRKFISNSGNQPFFLYFSTHDIHVPRIAHERWQGRSGFGPRGDVILQLDEAVGMILNHLEKEKKLDSTLIIFTSDNGPVWDDGYVDLAFELIGDHDATGGLRGGKYSAFEAGTRVPFAVFGPGIPKGETQETIFSQIDLLASFASLLGQSTDVNSAPDSEDHHLVLLGKSEEGREGLVQEAISGVLSYVSNDGFKYIPPSNGAAIVPWGPKIETGFSEKPQLYTLSDKREVENLADKMPEKRAELAKKLQAVIDQK</sequence>
<evidence type="ECO:0000256" key="1">
    <source>
        <dbReference type="ARBA" id="ARBA00008779"/>
    </source>
</evidence>
<organism evidence="4 5">
    <name type="scientific">Algoriphagus sediminis</name>
    <dbReference type="NCBI Taxonomy" id="3057113"/>
    <lineage>
        <taxon>Bacteria</taxon>
        <taxon>Pseudomonadati</taxon>
        <taxon>Bacteroidota</taxon>
        <taxon>Cytophagia</taxon>
        <taxon>Cytophagales</taxon>
        <taxon>Cyclobacteriaceae</taxon>
        <taxon>Algoriphagus</taxon>
    </lineage>
</organism>
<dbReference type="Gene3D" id="3.30.1120.10">
    <property type="match status" value="1"/>
</dbReference>
<protein>
    <submittedName>
        <fullName evidence="4">Sulfatase-like hydrolase/transferase</fullName>
    </submittedName>
</protein>
<dbReference type="RefSeq" id="WP_289998252.1">
    <property type="nucleotide sequence ID" value="NZ_JAUEPH010000001.1"/>
</dbReference>
<keyword evidence="5" id="KW-1185">Reference proteome</keyword>
<gene>
    <name evidence="4" type="ORF">QVH07_00980</name>
</gene>
<dbReference type="PROSITE" id="PS00523">
    <property type="entry name" value="SULFATASE_1"/>
    <property type="match status" value="1"/>
</dbReference>
<evidence type="ECO:0000259" key="3">
    <source>
        <dbReference type="Pfam" id="PF00884"/>
    </source>
</evidence>
<comment type="caution">
    <text evidence="4">The sequence shown here is derived from an EMBL/GenBank/DDBJ whole genome shotgun (WGS) entry which is preliminary data.</text>
</comment>
<dbReference type="InterPro" id="IPR052701">
    <property type="entry name" value="GAG_Ulvan_Degrading_Sulfatases"/>
</dbReference>
<dbReference type="Gene3D" id="3.40.720.10">
    <property type="entry name" value="Alkaline Phosphatase, subunit A"/>
    <property type="match status" value="1"/>
</dbReference>
<reference evidence="4" key="1">
    <citation type="submission" date="2023-06" db="EMBL/GenBank/DDBJ databases">
        <title>Robiginitalea aurantiacus sp. nov. and Algoriphagus sediminis sp. nov., isolated from coastal sediment.</title>
        <authorList>
            <person name="Zhou Z.Y."/>
            <person name="An J."/>
            <person name="Jia Y.W."/>
            <person name="Du Z.J."/>
        </authorList>
    </citation>
    <scope>NUCLEOTIDE SEQUENCE</scope>
    <source>
        <strain evidence="4">C2-7</strain>
    </source>
</reference>
<accession>A0ABT7Y8Y0</accession>
<evidence type="ECO:0000256" key="2">
    <source>
        <dbReference type="ARBA" id="ARBA00022801"/>
    </source>
</evidence>
<dbReference type="SUPFAM" id="SSF53649">
    <property type="entry name" value="Alkaline phosphatase-like"/>
    <property type="match status" value="1"/>
</dbReference>
<evidence type="ECO:0000313" key="5">
    <source>
        <dbReference type="Proteomes" id="UP001171916"/>
    </source>
</evidence>
<dbReference type="InterPro" id="IPR000917">
    <property type="entry name" value="Sulfatase_N"/>
</dbReference>
<keyword evidence="2" id="KW-0378">Hydrolase</keyword>
<dbReference type="Pfam" id="PF00884">
    <property type="entry name" value="Sulfatase"/>
    <property type="match status" value="1"/>
</dbReference>
<dbReference type="PANTHER" id="PTHR43751">
    <property type="entry name" value="SULFATASE"/>
    <property type="match status" value="1"/>
</dbReference>
<evidence type="ECO:0000313" key="4">
    <source>
        <dbReference type="EMBL" id="MDN3202694.1"/>
    </source>
</evidence>